<dbReference type="PANTHER" id="PTHR38463:SF1">
    <property type="entry name" value="STRESS RESPONSE PROTEIN YSNF"/>
    <property type="match status" value="1"/>
</dbReference>
<feature type="domain" description="PRC-barrel" evidence="2">
    <location>
        <begin position="16"/>
        <end position="76"/>
    </location>
</feature>
<dbReference type="Pfam" id="PF05239">
    <property type="entry name" value="PRC"/>
    <property type="match status" value="1"/>
</dbReference>
<proteinExistence type="predicted"/>
<dbReference type="InterPro" id="IPR014747">
    <property type="entry name" value="Bac_photo_RC_H_C"/>
</dbReference>
<feature type="compositionally biased region" description="Polar residues" evidence="1">
    <location>
        <begin position="149"/>
        <end position="158"/>
    </location>
</feature>
<feature type="region of interest" description="Disordered" evidence="1">
    <location>
        <begin position="234"/>
        <end position="270"/>
    </location>
</feature>
<reference evidence="4 5" key="1">
    <citation type="submission" date="2020-10" db="EMBL/GenBank/DDBJ databases">
        <title>Janibacter indicus TT2 genome sequence.</title>
        <authorList>
            <person name="Lee K."/>
            <person name="Ganzorig M."/>
        </authorList>
    </citation>
    <scope>NUCLEOTIDE SEQUENCE [LARGE SCALE GENOMIC DNA]</scope>
    <source>
        <strain evidence="4 5">TT2</strain>
    </source>
</reference>
<dbReference type="SUPFAM" id="SSF50346">
    <property type="entry name" value="PRC-barrel domain"/>
    <property type="match status" value="1"/>
</dbReference>
<dbReference type="InterPro" id="IPR027275">
    <property type="entry name" value="PRC-brl_dom"/>
</dbReference>
<feature type="compositionally biased region" description="Basic and acidic residues" evidence="1">
    <location>
        <begin position="261"/>
        <end position="270"/>
    </location>
</feature>
<dbReference type="AlphaFoldDB" id="A0A7L9IZ57"/>
<evidence type="ECO:0000313" key="4">
    <source>
        <dbReference type="EMBL" id="QOK22394.1"/>
    </source>
</evidence>
<accession>A0A7L9IZ57</accession>
<dbReference type="InterPro" id="IPR052967">
    <property type="entry name" value="Stress_Response_Assoc"/>
</dbReference>
<sequence length="270" mass="29560">MISTADAQNLLSNAGQVVDSDGDKIGKIGQVFLDDRSGEPAWVTVKTGMFGGAESFVPLTQGTMHGNDVSVPYTKDKVKGAPRVEDSQGHLEPAEEDELYAYYGLAGFENAAQGREQGRGQDPKDEGRNTRRDSSGPDADASMTRSEEQLNVGTTTETAGKARLRKFIVTEHVTKTVPVSHEEVRIEREPITDADRGDAPVGRDLSEEEQEVELKAERVVVDKEAVPVERVKLGTETVTENETVDEQVRKEQIEATDGTDPDEHPRDARR</sequence>
<feature type="region of interest" description="Disordered" evidence="1">
    <location>
        <begin position="73"/>
        <end position="93"/>
    </location>
</feature>
<dbReference type="Gene3D" id="3.90.50.10">
    <property type="entry name" value="Photosynthetic Reaction Center, subunit H, domain 2"/>
    <property type="match status" value="1"/>
</dbReference>
<dbReference type="InterPro" id="IPR011033">
    <property type="entry name" value="PRC_barrel-like_sf"/>
</dbReference>
<evidence type="ECO:0000313" key="5">
    <source>
        <dbReference type="Proteomes" id="UP000593998"/>
    </source>
</evidence>
<dbReference type="GO" id="GO:0019684">
    <property type="term" value="P:photosynthesis, light reaction"/>
    <property type="evidence" value="ECO:0007669"/>
    <property type="project" value="InterPro"/>
</dbReference>
<feature type="compositionally biased region" description="Basic and acidic residues" evidence="1">
    <location>
        <begin position="74"/>
        <end position="93"/>
    </location>
</feature>
<feature type="domain" description="DUF2382" evidence="3">
    <location>
        <begin position="143"/>
        <end position="254"/>
    </location>
</feature>
<evidence type="ECO:0000259" key="3">
    <source>
        <dbReference type="Pfam" id="PF09557"/>
    </source>
</evidence>
<evidence type="ECO:0000256" key="1">
    <source>
        <dbReference type="SAM" id="MobiDB-lite"/>
    </source>
</evidence>
<feature type="region of interest" description="Disordered" evidence="1">
    <location>
        <begin position="180"/>
        <end position="211"/>
    </location>
</feature>
<dbReference type="Proteomes" id="UP000593998">
    <property type="component" value="Chromosome"/>
</dbReference>
<feature type="compositionally biased region" description="Basic and acidic residues" evidence="1">
    <location>
        <begin position="180"/>
        <end position="198"/>
    </location>
</feature>
<dbReference type="GO" id="GO:0030077">
    <property type="term" value="C:plasma membrane light-harvesting complex"/>
    <property type="evidence" value="ECO:0007669"/>
    <property type="project" value="InterPro"/>
</dbReference>
<dbReference type="Pfam" id="PF09557">
    <property type="entry name" value="DUF2382"/>
    <property type="match status" value="1"/>
</dbReference>
<dbReference type="InterPro" id="IPR019060">
    <property type="entry name" value="DUF2382"/>
</dbReference>
<feature type="compositionally biased region" description="Basic and acidic residues" evidence="1">
    <location>
        <begin position="116"/>
        <end position="135"/>
    </location>
</feature>
<feature type="region of interest" description="Disordered" evidence="1">
    <location>
        <begin position="112"/>
        <end position="165"/>
    </location>
</feature>
<dbReference type="RefSeq" id="WP_192910906.1">
    <property type="nucleotide sequence ID" value="NZ_CP062789.1"/>
</dbReference>
<dbReference type="EMBL" id="CP062789">
    <property type="protein sequence ID" value="QOK22394.1"/>
    <property type="molecule type" value="Genomic_DNA"/>
</dbReference>
<name>A0A7L9IZ57_9MICO</name>
<organism evidence="4 5">
    <name type="scientific">Janibacter indicus</name>
    <dbReference type="NCBI Taxonomy" id="857417"/>
    <lineage>
        <taxon>Bacteria</taxon>
        <taxon>Bacillati</taxon>
        <taxon>Actinomycetota</taxon>
        <taxon>Actinomycetes</taxon>
        <taxon>Micrococcales</taxon>
        <taxon>Intrasporangiaceae</taxon>
        <taxon>Janibacter</taxon>
    </lineage>
</organism>
<gene>
    <name evidence="4" type="ORF">IGS73_15110</name>
</gene>
<protein>
    <submittedName>
        <fullName evidence="4">PRC and DUF2382 domain-containing protein</fullName>
    </submittedName>
</protein>
<evidence type="ECO:0000259" key="2">
    <source>
        <dbReference type="Pfam" id="PF05239"/>
    </source>
</evidence>
<dbReference type="NCBIfam" id="TIGR02271">
    <property type="entry name" value="YsnF/AvaK domain"/>
    <property type="match status" value="1"/>
</dbReference>
<dbReference type="PANTHER" id="PTHR38463">
    <property type="entry name" value="STRESS RESPONSE PROTEIN YSNF"/>
    <property type="match status" value="1"/>
</dbReference>